<proteinExistence type="predicted"/>
<dbReference type="EMBL" id="PYSV01000015">
    <property type="protein sequence ID" value="PTA67145.1"/>
    <property type="molecule type" value="Genomic_DNA"/>
</dbReference>
<organism evidence="1 2">
    <name type="scientific">Deinococcus arcticus</name>
    <dbReference type="NCBI Taxonomy" id="2136176"/>
    <lineage>
        <taxon>Bacteria</taxon>
        <taxon>Thermotogati</taxon>
        <taxon>Deinococcota</taxon>
        <taxon>Deinococci</taxon>
        <taxon>Deinococcales</taxon>
        <taxon>Deinococcaceae</taxon>
        <taxon>Deinococcus</taxon>
    </lineage>
</organism>
<evidence type="ECO:0000313" key="2">
    <source>
        <dbReference type="Proteomes" id="UP000240317"/>
    </source>
</evidence>
<comment type="caution">
    <text evidence="1">The sequence shown here is derived from an EMBL/GenBank/DDBJ whole genome shotgun (WGS) entry which is preliminary data.</text>
</comment>
<dbReference type="OrthoDB" id="72104at2"/>
<gene>
    <name evidence="1" type="ORF">C8263_14630</name>
</gene>
<protein>
    <submittedName>
        <fullName evidence="1">Uncharacterized protein</fullName>
    </submittedName>
</protein>
<accession>A0A2T3W5G9</accession>
<dbReference type="AlphaFoldDB" id="A0A2T3W5G9"/>
<keyword evidence="2" id="KW-1185">Reference proteome</keyword>
<dbReference type="Proteomes" id="UP000240317">
    <property type="component" value="Unassembled WGS sequence"/>
</dbReference>
<name>A0A2T3W5G9_9DEIO</name>
<reference evidence="1 2" key="1">
    <citation type="submission" date="2018-03" db="EMBL/GenBank/DDBJ databases">
        <title>Draft genome of Deinococcus sp. OD32.</title>
        <authorList>
            <person name="Wang X.-P."/>
            <person name="Du Z.-J."/>
        </authorList>
    </citation>
    <scope>NUCLEOTIDE SEQUENCE [LARGE SCALE GENOMIC DNA]</scope>
    <source>
        <strain evidence="1 2">OD32</strain>
    </source>
</reference>
<dbReference type="RefSeq" id="WP_107138883.1">
    <property type="nucleotide sequence ID" value="NZ_PYSV01000015.1"/>
</dbReference>
<sequence>MRALDTIAESIRVGYAHPTTLLNTFIEVENEGGLGAVRRIERQLHLGVSALRERQHPGSDLAQTWLNSARAYLITRAERRQAV</sequence>
<evidence type="ECO:0000313" key="1">
    <source>
        <dbReference type="EMBL" id="PTA67145.1"/>
    </source>
</evidence>